<evidence type="ECO:0000256" key="11">
    <source>
        <dbReference type="SAM" id="Phobius"/>
    </source>
</evidence>
<feature type="coiled-coil region" evidence="10">
    <location>
        <begin position="615"/>
        <end position="649"/>
    </location>
</feature>
<keyword evidence="15" id="KW-1185">Reference proteome</keyword>
<keyword evidence="4 11" id="KW-0812">Transmembrane</keyword>
<dbReference type="GO" id="GO:0007165">
    <property type="term" value="P:signal transduction"/>
    <property type="evidence" value="ECO:0007669"/>
    <property type="project" value="UniProtKB-KW"/>
</dbReference>
<evidence type="ECO:0000259" key="12">
    <source>
        <dbReference type="PROSITE" id="PS50111"/>
    </source>
</evidence>
<keyword evidence="10" id="KW-0175">Coiled coil</keyword>
<dbReference type="STRING" id="555088.DealDRAFT_2741"/>
<dbReference type="OrthoDB" id="243053at2"/>
<keyword evidence="3" id="KW-0145">Chemotaxis</keyword>
<dbReference type="Proteomes" id="UP000006443">
    <property type="component" value="Unassembled WGS sequence"/>
</dbReference>
<dbReference type="PROSITE" id="PS50111">
    <property type="entry name" value="CHEMOTAXIS_TRANSDUC_2"/>
    <property type="match status" value="1"/>
</dbReference>
<evidence type="ECO:0000259" key="13">
    <source>
        <dbReference type="PROSITE" id="PS50885"/>
    </source>
</evidence>
<comment type="similarity">
    <text evidence="8">Belongs to the methyl-accepting chemotaxis (MCP) protein family.</text>
</comment>
<evidence type="ECO:0000256" key="4">
    <source>
        <dbReference type="ARBA" id="ARBA00022692"/>
    </source>
</evidence>
<dbReference type="Gene3D" id="3.30.450.20">
    <property type="entry name" value="PAS domain"/>
    <property type="match status" value="1"/>
</dbReference>
<dbReference type="Pfam" id="PF00015">
    <property type="entry name" value="MCPsignal"/>
    <property type="match status" value="1"/>
</dbReference>
<dbReference type="SMART" id="SM00283">
    <property type="entry name" value="MA"/>
    <property type="match status" value="1"/>
</dbReference>
<dbReference type="FunFam" id="1.10.287.950:FF:000001">
    <property type="entry name" value="Methyl-accepting chemotaxis sensory transducer"/>
    <property type="match status" value="1"/>
</dbReference>
<sequence>MLRNVSLKFKFVLMFLLIGLIPAISVAGLSYYNSRSNIESEVFSSLEMFADSNSSQVQDYFVQREADARVFVSSTNVFESLNVLREGEWSESDEDWLAHKSELDRFTRLVVEEYGYSFIFLTNPQGIAVYSTESGIEGADLTGRDYLQRSLNGELNWSDLFYSDVIEENAMVLSLPVRENGLSGEMVGTANFAIRQGVLDGIIHRGIDDLGETGNSYLIDAQGLMLSNAMQGDLSQDAALVETIDTESVRMLSGPISQGEVDYHENGLYTDYLGNNVLGQVEVVRLGSDYAGLVIEISEDEAFASANTMRRLMITIISVAIILVVVAGVFIATNTAKPIIAIAEVAQQVAGGDFTVSTDIKRNDEIGQLGNAFNTMNDNLRQLIRQAVQTATGVNEGSEALSQAVESVSASLEEVAASTNQFSSNTQEMSASSQEMAELSNRVATNAADGSAAVDNAVQQMSAINTMVEELRTVIGALDKRSQDIGNIVGLITDVSEQTNLLALNAAIEAARAGEQGRGFAVVAEEVRKLAEQSRSAAEEISKLVRETQEETSHAVNSMEKGVDTVRSGSEVVLASGETFKEIVNSVNSIVQKIEVVSGAAEEISAGSEEIAASTEEQTSVMEEINASAEELRENADALIKELNRFKYS</sequence>
<organism evidence="14 15">
    <name type="scientific">Dethiobacter alkaliphilus AHT 1</name>
    <dbReference type="NCBI Taxonomy" id="555088"/>
    <lineage>
        <taxon>Bacteria</taxon>
        <taxon>Bacillati</taxon>
        <taxon>Bacillota</taxon>
        <taxon>Dethiobacteria</taxon>
        <taxon>Dethiobacterales</taxon>
        <taxon>Dethiobacteraceae</taxon>
        <taxon>Dethiobacter</taxon>
    </lineage>
</organism>
<reference evidence="14 15" key="1">
    <citation type="submission" date="2009-02" db="EMBL/GenBank/DDBJ databases">
        <title>Sequencing of the draft genome and assembly of Dethiobacter alkaliphilus AHT 1.</title>
        <authorList>
            <consortium name="US DOE Joint Genome Institute (JGI-PGF)"/>
            <person name="Lucas S."/>
            <person name="Copeland A."/>
            <person name="Lapidus A."/>
            <person name="Glavina del Rio T."/>
            <person name="Dalin E."/>
            <person name="Tice H."/>
            <person name="Bruce D."/>
            <person name="Goodwin L."/>
            <person name="Pitluck S."/>
            <person name="Larimer F."/>
            <person name="Land M.L."/>
            <person name="Hauser L."/>
            <person name="Muyzer G."/>
        </authorList>
    </citation>
    <scope>NUCLEOTIDE SEQUENCE [LARGE SCALE GENOMIC DNA]</scope>
    <source>
        <strain evidence="14 15">AHT 1</strain>
    </source>
</reference>
<evidence type="ECO:0000256" key="5">
    <source>
        <dbReference type="ARBA" id="ARBA00022989"/>
    </source>
</evidence>
<feature type="transmembrane region" description="Helical" evidence="11">
    <location>
        <begin position="312"/>
        <end position="332"/>
    </location>
</feature>
<evidence type="ECO:0000256" key="3">
    <source>
        <dbReference type="ARBA" id="ARBA00022500"/>
    </source>
</evidence>
<gene>
    <name evidence="14" type="ORF">DealDRAFT_2741</name>
</gene>
<dbReference type="PROSITE" id="PS50885">
    <property type="entry name" value="HAMP"/>
    <property type="match status" value="1"/>
</dbReference>
<feature type="domain" description="HAMP" evidence="13">
    <location>
        <begin position="333"/>
        <end position="385"/>
    </location>
</feature>
<dbReference type="RefSeq" id="WP_008518434.1">
    <property type="nucleotide sequence ID" value="NZ_ACJM01000018.1"/>
</dbReference>
<dbReference type="Gene3D" id="1.10.287.950">
    <property type="entry name" value="Methyl-accepting chemotaxis protein"/>
    <property type="match status" value="1"/>
</dbReference>
<evidence type="ECO:0000256" key="10">
    <source>
        <dbReference type="SAM" id="Coils"/>
    </source>
</evidence>
<comment type="caution">
    <text evidence="14">The sequence shown here is derived from an EMBL/GenBank/DDBJ whole genome shotgun (WGS) entry which is preliminary data.</text>
</comment>
<dbReference type="EMBL" id="ACJM01000018">
    <property type="protein sequence ID" value="EEG76396.1"/>
    <property type="molecule type" value="Genomic_DNA"/>
</dbReference>
<evidence type="ECO:0000313" key="14">
    <source>
        <dbReference type="EMBL" id="EEG76396.1"/>
    </source>
</evidence>
<dbReference type="eggNOG" id="COG0840">
    <property type="taxonomic scope" value="Bacteria"/>
</dbReference>
<dbReference type="SMART" id="SM00304">
    <property type="entry name" value="HAMP"/>
    <property type="match status" value="2"/>
</dbReference>
<dbReference type="PANTHER" id="PTHR32089:SF112">
    <property type="entry name" value="LYSOZYME-LIKE PROTEIN-RELATED"/>
    <property type="match status" value="1"/>
</dbReference>
<feature type="transmembrane region" description="Helical" evidence="11">
    <location>
        <begin position="12"/>
        <end position="32"/>
    </location>
</feature>
<feature type="domain" description="Methyl-accepting transducer" evidence="12">
    <location>
        <begin position="383"/>
        <end position="633"/>
    </location>
</feature>
<proteinExistence type="inferred from homology"/>
<dbReference type="InterPro" id="IPR004089">
    <property type="entry name" value="MCPsignal_dom"/>
</dbReference>
<dbReference type="AlphaFoldDB" id="C0GJT8"/>
<dbReference type="PANTHER" id="PTHR32089">
    <property type="entry name" value="METHYL-ACCEPTING CHEMOTAXIS PROTEIN MCPB"/>
    <property type="match status" value="1"/>
</dbReference>
<keyword evidence="5 11" id="KW-1133">Transmembrane helix</keyword>
<evidence type="ECO:0000256" key="9">
    <source>
        <dbReference type="PROSITE-ProRule" id="PRU00284"/>
    </source>
</evidence>
<dbReference type="Pfam" id="PF00672">
    <property type="entry name" value="HAMP"/>
    <property type="match status" value="1"/>
</dbReference>
<dbReference type="CDD" id="cd11386">
    <property type="entry name" value="MCP_signal"/>
    <property type="match status" value="1"/>
</dbReference>
<evidence type="ECO:0000313" key="15">
    <source>
        <dbReference type="Proteomes" id="UP000006443"/>
    </source>
</evidence>
<dbReference type="Pfam" id="PF02743">
    <property type="entry name" value="dCache_1"/>
    <property type="match status" value="1"/>
</dbReference>
<keyword evidence="6 11" id="KW-0472">Membrane</keyword>
<keyword evidence="2" id="KW-1003">Cell membrane</keyword>
<dbReference type="CDD" id="cd06225">
    <property type="entry name" value="HAMP"/>
    <property type="match status" value="1"/>
</dbReference>
<dbReference type="GO" id="GO:0005886">
    <property type="term" value="C:plasma membrane"/>
    <property type="evidence" value="ECO:0007669"/>
    <property type="project" value="UniProtKB-SubCell"/>
</dbReference>
<dbReference type="InterPro" id="IPR003660">
    <property type="entry name" value="HAMP_dom"/>
</dbReference>
<evidence type="ECO:0000256" key="6">
    <source>
        <dbReference type="ARBA" id="ARBA00023136"/>
    </source>
</evidence>
<evidence type="ECO:0000256" key="7">
    <source>
        <dbReference type="ARBA" id="ARBA00023224"/>
    </source>
</evidence>
<dbReference type="GO" id="GO:0006935">
    <property type="term" value="P:chemotaxis"/>
    <property type="evidence" value="ECO:0007669"/>
    <property type="project" value="UniProtKB-KW"/>
</dbReference>
<dbReference type="Gene3D" id="6.10.340.10">
    <property type="match status" value="1"/>
</dbReference>
<evidence type="ECO:0000256" key="1">
    <source>
        <dbReference type="ARBA" id="ARBA00004651"/>
    </source>
</evidence>
<keyword evidence="7 9" id="KW-0807">Transducer</keyword>
<dbReference type="InterPro" id="IPR033479">
    <property type="entry name" value="dCache_1"/>
</dbReference>
<accession>C0GJT8</accession>
<dbReference type="SUPFAM" id="SSF58104">
    <property type="entry name" value="Methyl-accepting chemotaxis protein (MCP) signaling domain"/>
    <property type="match status" value="1"/>
</dbReference>
<evidence type="ECO:0000256" key="2">
    <source>
        <dbReference type="ARBA" id="ARBA00022475"/>
    </source>
</evidence>
<comment type="subcellular location">
    <subcellularLocation>
        <location evidence="1">Cell membrane</location>
        <topology evidence="1">Multi-pass membrane protein</topology>
    </subcellularLocation>
</comment>
<evidence type="ECO:0000256" key="8">
    <source>
        <dbReference type="ARBA" id="ARBA00029447"/>
    </source>
</evidence>
<protein>
    <submittedName>
        <fullName evidence="14">Methyl-accepting chemotaxis sensory transducer</fullName>
    </submittedName>
</protein>
<name>C0GJT8_DETAL</name>